<dbReference type="SUPFAM" id="SSF50978">
    <property type="entry name" value="WD40 repeat-like"/>
    <property type="match status" value="1"/>
</dbReference>
<dbReference type="InterPro" id="IPR019775">
    <property type="entry name" value="WD40_repeat_CS"/>
</dbReference>
<dbReference type="InterPro" id="IPR015943">
    <property type="entry name" value="WD40/YVTN_repeat-like_dom_sf"/>
</dbReference>
<feature type="repeat" description="WD" evidence="4">
    <location>
        <begin position="386"/>
        <end position="428"/>
    </location>
</feature>
<keyword evidence="7" id="KW-1185">Reference proteome</keyword>
<keyword evidence="2 4" id="KW-0853">WD repeat</keyword>
<dbReference type="Proteomes" id="UP001530400">
    <property type="component" value="Unassembled WGS sequence"/>
</dbReference>
<evidence type="ECO:0000256" key="4">
    <source>
        <dbReference type="PROSITE-ProRule" id="PRU00221"/>
    </source>
</evidence>
<dbReference type="SMART" id="SM00320">
    <property type="entry name" value="WD40"/>
    <property type="match status" value="5"/>
</dbReference>
<dbReference type="PANTHER" id="PTHR14091:SF0">
    <property type="entry name" value="PERIODIC TRYPTOPHAN PROTEIN 1 HOMOLOG"/>
    <property type="match status" value="1"/>
</dbReference>
<dbReference type="PROSITE" id="PS00678">
    <property type="entry name" value="WD_REPEATS_1"/>
    <property type="match status" value="1"/>
</dbReference>
<feature type="repeat" description="WD" evidence="4">
    <location>
        <begin position="334"/>
        <end position="368"/>
    </location>
</feature>
<evidence type="ECO:0000256" key="2">
    <source>
        <dbReference type="ARBA" id="ARBA00022574"/>
    </source>
</evidence>
<feature type="region of interest" description="Disordered" evidence="5">
    <location>
        <begin position="32"/>
        <end position="72"/>
    </location>
</feature>
<dbReference type="PANTHER" id="PTHR14091">
    <property type="entry name" value="PERIODIC TRYPTOPHAN PROTEIN 1"/>
    <property type="match status" value="1"/>
</dbReference>
<dbReference type="PROSITE" id="PS50294">
    <property type="entry name" value="WD_REPEATS_REGION"/>
    <property type="match status" value="1"/>
</dbReference>
<sequence>MIAAVAWIPAGVAAETPTKYEYSKAEQEFLERVANANGDGDLDPNNGDDADDDGEWEDVEEEGNAVVVPKVDVNSLPADLRMDEYSDDEGDEGKGIGNILVGKDAEMITEEPEEADEEEAAPSQENEYDSDSDVDDDLHDVPDTREFMPLDVAGLQSLGIGGGNTEGYTMADLKNMTDNDVYDDDDLDDDEDDEDYLDDVRIREGDALIVVAKTEDDYASLEINIFDTQESNLYVHHDIPLPSFPLCLALGNVIGGQSNSTITGNFCAVGSFETGIEIWNLDVMNALEPSLVLGGMDTRGLEEDWIRMQSTVVGGAGRKKKKKGKASAPSGLREGSHTDAVMGLSWNAIHRQVLASGSADGTVKLWDVTHAAAGKNGDYIRPSATLTHHSDKVQSLAWHPSEGTLLATGGYDRRICLVDARSAASNANAGSVKKAKLLADCEAIAWDPFAHQYLTAASEDGVVQCWDVRKFGEEPVWSMVAHEFGGVSDICYNPSLVYNRRLVSGMLITCSIDKTVALWDTQQCSPTPQSCGTKDMHVGKLHSVNCYPSSPWLMGCGGSGNELAIWDMEDEEPIKNRFASRVSGAAAVSTPNEDGTEADFEAMMSAGEDLATQKALEGMNKSKKKKKGKKKKAHKA</sequence>
<keyword evidence="1" id="KW-0597">Phosphoprotein</keyword>
<dbReference type="InterPro" id="IPR036322">
    <property type="entry name" value="WD40_repeat_dom_sf"/>
</dbReference>
<gene>
    <name evidence="6" type="ORF">ACHAWO_004287</name>
</gene>
<dbReference type="InterPro" id="IPR001680">
    <property type="entry name" value="WD40_rpt"/>
</dbReference>
<feature type="region of interest" description="Disordered" evidence="5">
    <location>
        <begin position="110"/>
        <end position="136"/>
    </location>
</feature>
<accession>A0ABD3Q5U8</accession>
<dbReference type="PRINTS" id="PR00320">
    <property type="entry name" value="GPROTEINBRPT"/>
</dbReference>
<evidence type="ECO:0000256" key="5">
    <source>
        <dbReference type="SAM" id="MobiDB-lite"/>
    </source>
</evidence>
<feature type="compositionally biased region" description="Basic residues" evidence="5">
    <location>
        <begin position="621"/>
        <end position="636"/>
    </location>
</feature>
<dbReference type="AlphaFoldDB" id="A0ABD3Q5U8"/>
<evidence type="ECO:0008006" key="8">
    <source>
        <dbReference type="Google" id="ProtNLM"/>
    </source>
</evidence>
<dbReference type="InterPro" id="IPR044285">
    <property type="entry name" value="PWP1"/>
</dbReference>
<name>A0ABD3Q5U8_9STRA</name>
<evidence type="ECO:0000313" key="7">
    <source>
        <dbReference type="Proteomes" id="UP001530400"/>
    </source>
</evidence>
<dbReference type="PROSITE" id="PS50082">
    <property type="entry name" value="WD_REPEATS_2"/>
    <property type="match status" value="2"/>
</dbReference>
<dbReference type="InterPro" id="IPR020472">
    <property type="entry name" value="WD40_PAC1"/>
</dbReference>
<evidence type="ECO:0000313" key="6">
    <source>
        <dbReference type="EMBL" id="KAL3795702.1"/>
    </source>
</evidence>
<comment type="caution">
    <text evidence="6">The sequence shown here is derived from an EMBL/GenBank/DDBJ whole genome shotgun (WGS) entry which is preliminary data.</text>
</comment>
<feature type="compositionally biased region" description="Acidic residues" evidence="5">
    <location>
        <begin position="40"/>
        <end position="63"/>
    </location>
</feature>
<evidence type="ECO:0000256" key="3">
    <source>
        <dbReference type="ARBA" id="ARBA00022737"/>
    </source>
</evidence>
<feature type="region of interest" description="Disordered" evidence="5">
    <location>
        <begin position="316"/>
        <end position="335"/>
    </location>
</feature>
<dbReference type="Pfam" id="PF00400">
    <property type="entry name" value="WD40"/>
    <property type="match status" value="3"/>
</dbReference>
<protein>
    <recommendedName>
        <fullName evidence="8">Anaphase-promoting complex subunit 4 WD40 domain-containing protein</fullName>
    </recommendedName>
</protein>
<reference evidence="6 7" key="1">
    <citation type="submission" date="2024-10" db="EMBL/GenBank/DDBJ databases">
        <title>Updated reference genomes for cyclostephanoid diatoms.</title>
        <authorList>
            <person name="Roberts W.R."/>
            <person name="Alverson A.J."/>
        </authorList>
    </citation>
    <scope>NUCLEOTIDE SEQUENCE [LARGE SCALE GENOMIC DNA]</scope>
    <source>
        <strain evidence="6 7">AJA010-31</strain>
    </source>
</reference>
<dbReference type="EMBL" id="JALLPJ020000312">
    <property type="protein sequence ID" value="KAL3795702.1"/>
    <property type="molecule type" value="Genomic_DNA"/>
</dbReference>
<proteinExistence type="predicted"/>
<keyword evidence="3" id="KW-0677">Repeat</keyword>
<dbReference type="Gene3D" id="2.130.10.10">
    <property type="entry name" value="YVTN repeat-like/Quinoprotein amine dehydrogenase"/>
    <property type="match status" value="1"/>
</dbReference>
<feature type="region of interest" description="Disordered" evidence="5">
    <location>
        <begin position="615"/>
        <end position="636"/>
    </location>
</feature>
<evidence type="ECO:0000256" key="1">
    <source>
        <dbReference type="ARBA" id="ARBA00022553"/>
    </source>
</evidence>
<organism evidence="6 7">
    <name type="scientific">Cyclotella atomus</name>
    <dbReference type="NCBI Taxonomy" id="382360"/>
    <lineage>
        <taxon>Eukaryota</taxon>
        <taxon>Sar</taxon>
        <taxon>Stramenopiles</taxon>
        <taxon>Ochrophyta</taxon>
        <taxon>Bacillariophyta</taxon>
        <taxon>Coscinodiscophyceae</taxon>
        <taxon>Thalassiosirophycidae</taxon>
        <taxon>Stephanodiscales</taxon>
        <taxon>Stephanodiscaceae</taxon>
        <taxon>Cyclotella</taxon>
    </lineage>
</organism>